<dbReference type="Proteomes" id="UP001237152">
    <property type="component" value="Segment"/>
</dbReference>
<evidence type="ECO:0000313" key="3">
    <source>
        <dbReference type="Proteomes" id="UP001237152"/>
    </source>
</evidence>
<feature type="compositionally biased region" description="Low complexity" evidence="1">
    <location>
        <begin position="291"/>
        <end position="316"/>
    </location>
</feature>
<evidence type="ECO:0000313" key="2">
    <source>
        <dbReference type="EMBL" id="QBZ80819.1"/>
    </source>
</evidence>
<evidence type="ECO:0000256" key="1">
    <source>
        <dbReference type="SAM" id="MobiDB-lite"/>
    </source>
</evidence>
<sequence length="611" mass="65098">MQRDELPTGGADGSAAAPVAYFADGYSGEVAGYYLGPTYSISQGLFEASVPAERRVVLVDTTSDDATAYDAANLINQMARSDFQDSEGQPYWLKSPPGPWLFIDDDSHRRIIQRARRLLMPSLVFPDEDEDMVGARTPASARAPAGAPVAPSAAPVAEPSQSVYVRDPTPSCAILPSGSAYTEVYDFYDPSIDRDEFEREVPPARRVVLRSGNSTIAYDAAQLLLATKGVAGNWERAPAQRTYVLSTATGSCIFGRDAYEDLVRRSTAVGDGSQEVVTEEEEEEEEEIQVPLAPRPAAREPLAPTPRLRPSAAPRAPVRRPPQQPQPGRAATTTVFARPTPQPQIASVTRPGRLPERGPMLAPVTRRALPLVVQAQPPQRPQTAAPSIDASVVARIDEAVRGAHQGALVRFIASPGFAADMRASRAADYLGDALARDFVRGTDPLPIALTSLATRSLGVPDVSQIVDAATIVGLVRHGALGSIAALQRAGFDPSDSAVIRSILVLLSGPAPDVGSVINVIDALPPRDRAGYLSVLTAAARLGSRPVALYITESVLRDAPISPDEAAVLANTADQAGQRAIASFFRSQAEPLGPVPVSADYREREREYRGVL</sequence>
<proteinExistence type="predicted"/>
<accession>A0A4D6EHU6</accession>
<feature type="region of interest" description="Disordered" evidence="1">
    <location>
        <begin position="269"/>
        <end position="356"/>
    </location>
</feature>
<protein>
    <submittedName>
        <fullName evidence="2">DNA pol3 delta2 superfamily incomplete domain containing protein</fullName>
    </submittedName>
</protein>
<gene>
    <name evidence="2" type="ORF">pclt_cds_221</name>
</gene>
<dbReference type="EMBL" id="MK174290">
    <property type="protein sequence ID" value="QBZ80819.1"/>
    <property type="molecule type" value="Genomic_DNA"/>
</dbReference>
<reference evidence="2" key="1">
    <citation type="journal article" date="2019" name="Front. Microbiol.">
        <title>Pandoravirus Celtis Illustrates the Microevolution Processes at Work in the Giant Pandoraviridae Genomes.</title>
        <authorList>
            <person name="Legendre M."/>
            <person name="Alempic J.M."/>
            <person name="Philippe N."/>
            <person name="Lartigue A."/>
            <person name="Jeudy S."/>
            <person name="Poirot O."/>
            <person name="Ta N.T."/>
            <person name="Nin S."/>
            <person name="Coute Y."/>
            <person name="Abergel C."/>
            <person name="Claverie J.M."/>
        </authorList>
    </citation>
    <scope>NUCLEOTIDE SEQUENCE</scope>
</reference>
<name>A0A4D6EHU6_9VIRU</name>
<organism evidence="2 3">
    <name type="scientific">Pandoravirus celtis</name>
    <dbReference type="NCBI Taxonomy" id="2568002"/>
    <lineage>
        <taxon>Viruses</taxon>
        <taxon>Pandoravirus</taxon>
    </lineage>
</organism>
<feature type="compositionally biased region" description="Acidic residues" evidence="1">
    <location>
        <begin position="277"/>
        <end position="288"/>
    </location>
</feature>